<feature type="region of interest" description="Disordered" evidence="1">
    <location>
        <begin position="136"/>
        <end position="173"/>
    </location>
</feature>
<evidence type="ECO:0000313" key="3">
    <source>
        <dbReference type="EMBL" id="MFD1320120.1"/>
    </source>
</evidence>
<gene>
    <name evidence="3" type="ORF">ACFQ4H_03350</name>
</gene>
<organism evidence="3 4">
    <name type="scientific">Micromonospora sonneratiae</name>
    <dbReference type="NCBI Taxonomy" id="1184706"/>
    <lineage>
        <taxon>Bacteria</taxon>
        <taxon>Bacillati</taxon>
        <taxon>Actinomycetota</taxon>
        <taxon>Actinomycetes</taxon>
        <taxon>Micromonosporales</taxon>
        <taxon>Micromonosporaceae</taxon>
        <taxon>Micromonospora</taxon>
    </lineage>
</organism>
<keyword evidence="4" id="KW-1185">Reference proteome</keyword>
<accession>A0ABW3Y9Q2</accession>
<protein>
    <recommendedName>
        <fullName evidence="2">VapC45 PIN like domain-containing protein</fullName>
    </recommendedName>
</protein>
<evidence type="ECO:0000259" key="2">
    <source>
        <dbReference type="Pfam" id="PF18478"/>
    </source>
</evidence>
<reference evidence="4" key="1">
    <citation type="journal article" date="2019" name="Int. J. Syst. Evol. Microbiol.">
        <title>The Global Catalogue of Microorganisms (GCM) 10K type strain sequencing project: providing services to taxonomists for standard genome sequencing and annotation.</title>
        <authorList>
            <consortium name="The Broad Institute Genomics Platform"/>
            <consortium name="The Broad Institute Genome Sequencing Center for Infectious Disease"/>
            <person name="Wu L."/>
            <person name="Ma J."/>
        </authorList>
    </citation>
    <scope>NUCLEOTIDE SEQUENCE [LARGE SCALE GENOMIC DNA]</scope>
    <source>
        <strain evidence="4">JCM 31037</strain>
    </source>
</reference>
<proteinExistence type="predicted"/>
<dbReference type="Proteomes" id="UP001597260">
    <property type="component" value="Unassembled WGS sequence"/>
</dbReference>
<dbReference type="InterPro" id="IPR041375">
    <property type="entry name" value="VapC45_PIN-like"/>
</dbReference>
<feature type="compositionally biased region" description="Polar residues" evidence="1">
    <location>
        <begin position="151"/>
        <end position="173"/>
    </location>
</feature>
<dbReference type="RefSeq" id="WP_377566788.1">
    <property type="nucleotide sequence ID" value="NZ_JBHTMP010000003.1"/>
</dbReference>
<evidence type="ECO:0000313" key="4">
    <source>
        <dbReference type="Proteomes" id="UP001597260"/>
    </source>
</evidence>
<feature type="domain" description="VapC45 PIN like" evidence="2">
    <location>
        <begin position="1"/>
        <end position="81"/>
    </location>
</feature>
<dbReference type="EMBL" id="JBHTMP010000003">
    <property type="protein sequence ID" value="MFD1320120.1"/>
    <property type="molecule type" value="Genomic_DNA"/>
</dbReference>
<name>A0ABW3Y9Q2_9ACTN</name>
<sequence length="173" mass="19663">MKILLDEQVPQPVIGPLSQMFHPRHTVDHVQTIGWKRKKDIQLLPDLAARGYEILVTADLNQLYREEECKLIRKYGFHHVRFQQVGTGITAMASVIATIVAGLPAVLPELEQADGQRLVLLKPVRSDRKQYEIVDPRLNPPTYWPGRGRAGNNSGRKPPQQRRNSTTSKQRDS</sequence>
<comment type="caution">
    <text evidence="3">The sequence shown here is derived from an EMBL/GenBank/DDBJ whole genome shotgun (WGS) entry which is preliminary data.</text>
</comment>
<dbReference type="Pfam" id="PF18478">
    <property type="entry name" value="PIN_10"/>
    <property type="match status" value="1"/>
</dbReference>
<evidence type="ECO:0000256" key="1">
    <source>
        <dbReference type="SAM" id="MobiDB-lite"/>
    </source>
</evidence>